<dbReference type="PRINTS" id="PR00080">
    <property type="entry name" value="SDRFAMILY"/>
</dbReference>
<dbReference type="PANTHER" id="PTHR43669:SF3">
    <property type="entry name" value="ALCOHOL DEHYDROGENASE, PUTATIVE (AFU_ORTHOLOGUE AFUA_3G03445)-RELATED"/>
    <property type="match status" value="1"/>
</dbReference>
<comment type="similarity">
    <text evidence="1">Belongs to the short-chain dehydrogenases/reductases (SDR) family.</text>
</comment>
<evidence type="ECO:0000259" key="3">
    <source>
        <dbReference type="SMART" id="SM00822"/>
    </source>
</evidence>
<evidence type="ECO:0000256" key="2">
    <source>
        <dbReference type="ARBA" id="ARBA00023002"/>
    </source>
</evidence>
<gene>
    <name evidence="4" type="ORF">AVDCRST_MAG07-1825</name>
</gene>
<dbReference type="SMART" id="SM00822">
    <property type="entry name" value="PKS_KR"/>
    <property type="match status" value="1"/>
</dbReference>
<keyword evidence="2 4" id="KW-0560">Oxidoreductase</keyword>
<dbReference type="InterPro" id="IPR036291">
    <property type="entry name" value="NAD(P)-bd_dom_sf"/>
</dbReference>
<dbReference type="PRINTS" id="PR00081">
    <property type="entry name" value="GDHRDH"/>
</dbReference>
<dbReference type="GO" id="GO:0004316">
    <property type="term" value="F:3-oxoacyl-[acyl-carrier-protein] reductase (NADPH) activity"/>
    <property type="evidence" value="ECO:0007669"/>
    <property type="project" value="UniProtKB-EC"/>
</dbReference>
<dbReference type="InterPro" id="IPR057326">
    <property type="entry name" value="KR_dom"/>
</dbReference>
<accession>A0A6J4LGX7</accession>
<dbReference type="AlphaFoldDB" id="A0A6J4LGX7"/>
<evidence type="ECO:0000256" key="1">
    <source>
        <dbReference type="ARBA" id="ARBA00006484"/>
    </source>
</evidence>
<organism evidence="4">
    <name type="scientific">uncultured Frankineae bacterium</name>
    <dbReference type="NCBI Taxonomy" id="437475"/>
    <lineage>
        <taxon>Bacteria</taxon>
        <taxon>Bacillati</taxon>
        <taxon>Actinomycetota</taxon>
        <taxon>Actinomycetes</taxon>
        <taxon>Frankiales</taxon>
        <taxon>environmental samples</taxon>
    </lineage>
</organism>
<dbReference type="CDD" id="cd05233">
    <property type="entry name" value="SDR_c"/>
    <property type="match status" value="1"/>
</dbReference>
<dbReference type="EC" id="1.1.1.100" evidence="4"/>
<dbReference type="SUPFAM" id="SSF51735">
    <property type="entry name" value="NAD(P)-binding Rossmann-fold domains"/>
    <property type="match status" value="1"/>
</dbReference>
<reference evidence="4" key="1">
    <citation type="submission" date="2020-02" db="EMBL/GenBank/DDBJ databases">
        <authorList>
            <person name="Meier V. D."/>
        </authorList>
    </citation>
    <scope>NUCLEOTIDE SEQUENCE</scope>
    <source>
        <strain evidence="4">AVDCRST_MAG07</strain>
    </source>
</reference>
<dbReference type="EMBL" id="CADCUB010000093">
    <property type="protein sequence ID" value="CAA9331939.1"/>
    <property type="molecule type" value="Genomic_DNA"/>
</dbReference>
<dbReference type="PANTHER" id="PTHR43669">
    <property type="entry name" value="5-KETO-D-GLUCONATE 5-REDUCTASE"/>
    <property type="match status" value="1"/>
</dbReference>
<name>A0A6J4LGX7_9ACTN</name>
<dbReference type="FunFam" id="3.40.50.720:FF:000084">
    <property type="entry name" value="Short-chain dehydrogenase reductase"/>
    <property type="match status" value="1"/>
</dbReference>
<dbReference type="Pfam" id="PF13561">
    <property type="entry name" value="adh_short_C2"/>
    <property type="match status" value="1"/>
</dbReference>
<evidence type="ECO:0000313" key="4">
    <source>
        <dbReference type="EMBL" id="CAA9331939.1"/>
    </source>
</evidence>
<sequence>MTSVLVAGGASGIGRAAVRGFRARGDSVLVADLDLARAQEVAAEDLPGPAAALGVDLSTPSGPAAAVAAAVEHGGSLDVVFGNAGLLRAAPLAEWTVEDWDRTMALNLRAPFLLAQAAAPHLRRSPLARLIFTSSTGALRGHAGMPAYHASKAGLNNLVRALADELSPDGVRVNTVCPGWVDTPFNDAFWQHQDDPAAALDALTASIPLRRQAVPEDIVGLVLFLASPASDYITGQSLVIDGGYTAV</sequence>
<protein>
    <submittedName>
        <fullName evidence="4">3-oxoacyl-[acyl-carrier protein] reductase</fullName>
        <ecNumber evidence="4">1.1.1.100</ecNumber>
    </submittedName>
</protein>
<proteinExistence type="inferred from homology"/>
<dbReference type="InterPro" id="IPR002347">
    <property type="entry name" value="SDR_fam"/>
</dbReference>
<feature type="domain" description="Ketoreductase" evidence="3">
    <location>
        <begin position="2"/>
        <end position="183"/>
    </location>
</feature>
<dbReference type="Gene3D" id="3.40.50.720">
    <property type="entry name" value="NAD(P)-binding Rossmann-like Domain"/>
    <property type="match status" value="1"/>
</dbReference>